<accession>A0A8J5TWR8</accession>
<name>A0A8J5TWR8_FUSOX</name>
<feature type="region of interest" description="Disordered" evidence="2">
    <location>
        <begin position="182"/>
        <end position="225"/>
    </location>
</feature>
<sequence>MASHRPAAEAEYTLPYVFPVKEGQCDDLERREEQIMRVRAAFEEAKTKMSQQAIRELCKYLEKGTWIHHSERASNHPAYRRFMGKGSSYNRGVPTLYYPEFFVIQAIFPLDPSKKDIHKAVQQLYEEVSSHWGTKVTPGIPSFPRLEDSDRELRLILGNQPTQSNLVRRSMPHPFLAVSPVATQSPRPEAQSLSFQSSRDSITVTPSTPSLPSNSRAPVTNPPSGISPHLAGINMRFIEYDQRVADLERMLKEKEEEVKDKDFQMNNLGYKQRFEQAEQQLQETQQELRDTQHRYRESQMLLNKYQEKTKQLHHHLLQSQAISNRALTAASQTQGLLNLSQQQSDKALNLLGTPIEEFNAAAESSGVAVRDGQRANKRLRDN</sequence>
<organism evidence="3 4">
    <name type="scientific">Fusarium oxysporum f. sp. rapae</name>
    <dbReference type="NCBI Taxonomy" id="485398"/>
    <lineage>
        <taxon>Eukaryota</taxon>
        <taxon>Fungi</taxon>
        <taxon>Dikarya</taxon>
        <taxon>Ascomycota</taxon>
        <taxon>Pezizomycotina</taxon>
        <taxon>Sordariomycetes</taxon>
        <taxon>Hypocreomycetidae</taxon>
        <taxon>Hypocreales</taxon>
        <taxon>Nectriaceae</taxon>
        <taxon>Fusarium</taxon>
        <taxon>Fusarium oxysporum species complex</taxon>
    </lineage>
</organism>
<evidence type="ECO:0000256" key="2">
    <source>
        <dbReference type="SAM" id="MobiDB-lite"/>
    </source>
</evidence>
<reference evidence="3" key="1">
    <citation type="submission" date="2021-04" db="EMBL/GenBank/DDBJ databases">
        <title>First draft genome resource for Brassicaceae pathogens Fusarium oxysporum f. sp. raphani and Fusarium oxysporum f. sp. rapae.</title>
        <authorList>
            <person name="Asai S."/>
        </authorList>
    </citation>
    <scope>NUCLEOTIDE SEQUENCE</scope>
    <source>
        <strain evidence="3">Tf1208</strain>
    </source>
</reference>
<evidence type="ECO:0000313" key="3">
    <source>
        <dbReference type="EMBL" id="KAG7413703.1"/>
    </source>
</evidence>
<dbReference type="Proteomes" id="UP000694050">
    <property type="component" value="Unassembled WGS sequence"/>
</dbReference>
<gene>
    <name evidence="3" type="ORF">Forpe1208_v007115</name>
</gene>
<comment type="caution">
    <text evidence="3">The sequence shown here is derived from an EMBL/GenBank/DDBJ whole genome shotgun (WGS) entry which is preliminary data.</text>
</comment>
<keyword evidence="1" id="KW-0175">Coiled coil</keyword>
<proteinExistence type="predicted"/>
<feature type="coiled-coil region" evidence="1">
    <location>
        <begin position="237"/>
        <end position="308"/>
    </location>
</feature>
<dbReference type="EMBL" id="JAELUQ010000005">
    <property type="protein sequence ID" value="KAG7413703.1"/>
    <property type="molecule type" value="Genomic_DNA"/>
</dbReference>
<evidence type="ECO:0000256" key="1">
    <source>
        <dbReference type="SAM" id="Coils"/>
    </source>
</evidence>
<feature type="compositionally biased region" description="Polar residues" evidence="2">
    <location>
        <begin position="182"/>
        <end position="224"/>
    </location>
</feature>
<dbReference type="AlphaFoldDB" id="A0A8J5TWR8"/>
<protein>
    <submittedName>
        <fullName evidence="3">Uncharacterized protein</fullName>
    </submittedName>
</protein>
<evidence type="ECO:0000313" key="4">
    <source>
        <dbReference type="Proteomes" id="UP000694050"/>
    </source>
</evidence>